<feature type="region of interest" description="Disordered" evidence="1">
    <location>
        <begin position="142"/>
        <end position="164"/>
    </location>
</feature>
<accession>A0A9P0K1X6</accession>
<dbReference type="GO" id="GO:0006357">
    <property type="term" value="P:regulation of transcription by RNA polymerase II"/>
    <property type="evidence" value="ECO:0007669"/>
    <property type="project" value="TreeGrafter"/>
</dbReference>
<dbReference type="PANTHER" id="PTHR12243:SF69">
    <property type="entry name" value="SI:CH73-59F11.3"/>
    <property type="match status" value="1"/>
</dbReference>
<dbReference type="Proteomes" id="UP001152888">
    <property type="component" value="Unassembled WGS sequence"/>
</dbReference>
<protein>
    <recommendedName>
        <fullName evidence="2">MADF domain-containing protein</fullName>
    </recommendedName>
</protein>
<dbReference type="InterPro" id="IPR006578">
    <property type="entry name" value="MADF-dom"/>
</dbReference>
<dbReference type="GO" id="GO:0005634">
    <property type="term" value="C:nucleus"/>
    <property type="evidence" value="ECO:0007669"/>
    <property type="project" value="TreeGrafter"/>
</dbReference>
<dbReference type="EMBL" id="CAKOFQ010006716">
    <property type="protein sequence ID" value="CAH1964554.1"/>
    <property type="molecule type" value="Genomic_DNA"/>
</dbReference>
<evidence type="ECO:0000256" key="1">
    <source>
        <dbReference type="SAM" id="MobiDB-lite"/>
    </source>
</evidence>
<evidence type="ECO:0000313" key="4">
    <source>
        <dbReference type="Proteomes" id="UP001152888"/>
    </source>
</evidence>
<dbReference type="OrthoDB" id="10071528at2759"/>
<organism evidence="3 4">
    <name type="scientific">Acanthoscelides obtectus</name>
    <name type="common">Bean weevil</name>
    <name type="synonym">Bruchus obtectus</name>
    <dbReference type="NCBI Taxonomy" id="200917"/>
    <lineage>
        <taxon>Eukaryota</taxon>
        <taxon>Metazoa</taxon>
        <taxon>Ecdysozoa</taxon>
        <taxon>Arthropoda</taxon>
        <taxon>Hexapoda</taxon>
        <taxon>Insecta</taxon>
        <taxon>Pterygota</taxon>
        <taxon>Neoptera</taxon>
        <taxon>Endopterygota</taxon>
        <taxon>Coleoptera</taxon>
        <taxon>Polyphaga</taxon>
        <taxon>Cucujiformia</taxon>
        <taxon>Chrysomeloidea</taxon>
        <taxon>Chrysomelidae</taxon>
        <taxon>Bruchinae</taxon>
        <taxon>Bruchini</taxon>
        <taxon>Acanthoscelides</taxon>
    </lineage>
</organism>
<evidence type="ECO:0000313" key="3">
    <source>
        <dbReference type="EMBL" id="CAH1964554.1"/>
    </source>
</evidence>
<dbReference type="AlphaFoldDB" id="A0A9P0K1X6"/>
<name>A0A9P0K1X6_ACAOB</name>
<dbReference type="PANTHER" id="PTHR12243">
    <property type="entry name" value="MADF DOMAIN TRANSCRIPTION FACTOR"/>
    <property type="match status" value="1"/>
</dbReference>
<evidence type="ECO:0000259" key="2">
    <source>
        <dbReference type="PROSITE" id="PS51029"/>
    </source>
</evidence>
<sequence>MEKINTELLISLVEARPALWDKTLDTYKDKNLKSSAWREICSLLKENFEDMEQKERQAFGKLILKKWTYIRDSWMKALKKHKDQKTSGTSTKPSRLYIYNEQMSFLKKITDSTVCHENTNNENNTEIEDLDAEVIEESVPPEQPNMEANQSGSTPISTSTARRKRSINEVDAKMMRFIDHQINLSKVSTVKEDENRHLTFFKSLLPSLSSFDEDETLEFQSSKDVVRRWTNLRDAFARSKRKLKDSKKSGKDAKKPKKYVFNDQLQFLHKLYEVRETVDSLDDETRHETDDMEETTSIHINELNKGVHTVNYNRNRKHRKPDEVELKIMKALEPEKPNSKIRVLWACISTLNFEMEKEPIRF</sequence>
<dbReference type="SMART" id="SM00595">
    <property type="entry name" value="MADF"/>
    <property type="match status" value="2"/>
</dbReference>
<dbReference type="GO" id="GO:0005667">
    <property type="term" value="C:transcription regulator complex"/>
    <property type="evidence" value="ECO:0007669"/>
    <property type="project" value="TreeGrafter"/>
</dbReference>
<dbReference type="PROSITE" id="PS51029">
    <property type="entry name" value="MADF"/>
    <property type="match status" value="1"/>
</dbReference>
<dbReference type="InterPro" id="IPR039353">
    <property type="entry name" value="TF_Adf1"/>
</dbReference>
<feature type="domain" description="MADF" evidence="2">
    <location>
        <begin position="8"/>
        <end position="111"/>
    </location>
</feature>
<comment type="caution">
    <text evidence="3">The sequence shown here is derived from an EMBL/GenBank/DDBJ whole genome shotgun (WGS) entry which is preliminary data.</text>
</comment>
<feature type="compositionally biased region" description="Polar residues" evidence="1">
    <location>
        <begin position="146"/>
        <end position="160"/>
    </location>
</feature>
<dbReference type="Pfam" id="PF10545">
    <property type="entry name" value="MADF_DNA_bdg"/>
    <property type="match status" value="2"/>
</dbReference>
<reference evidence="3" key="1">
    <citation type="submission" date="2022-03" db="EMBL/GenBank/DDBJ databases">
        <authorList>
            <person name="Sayadi A."/>
        </authorList>
    </citation>
    <scope>NUCLEOTIDE SEQUENCE</scope>
</reference>
<keyword evidence="4" id="KW-1185">Reference proteome</keyword>
<proteinExistence type="predicted"/>
<gene>
    <name evidence="3" type="ORF">ACAOBT_LOCUS5863</name>
</gene>